<accession>A0AAE9I1X5</accession>
<dbReference type="SUPFAM" id="SSF46565">
    <property type="entry name" value="Chaperone J-domain"/>
    <property type="match status" value="1"/>
</dbReference>
<dbReference type="Gene3D" id="1.10.287.110">
    <property type="entry name" value="DnaJ domain"/>
    <property type="match status" value="1"/>
</dbReference>
<dbReference type="InterPro" id="IPR036869">
    <property type="entry name" value="J_dom_sf"/>
</dbReference>
<dbReference type="PRINTS" id="PR00625">
    <property type="entry name" value="JDOMAIN"/>
</dbReference>
<evidence type="ECO:0000259" key="2">
    <source>
        <dbReference type="PROSITE" id="PS50076"/>
    </source>
</evidence>
<feature type="region of interest" description="Disordered" evidence="1">
    <location>
        <begin position="216"/>
        <end position="237"/>
    </location>
</feature>
<dbReference type="Proteomes" id="UP001056132">
    <property type="component" value="Chromosome 1"/>
</dbReference>
<dbReference type="KEGG" id="ccam:M5D45_07340"/>
<feature type="compositionally biased region" description="Basic and acidic residues" evidence="1">
    <location>
        <begin position="141"/>
        <end position="164"/>
    </location>
</feature>
<dbReference type="Pfam" id="PF00226">
    <property type="entry name" value="DnaJ"/>
    <property type="match status" value="1"/>
</dbReference>
<evidence type="ECO:0000313" key="3">
    <source>
        <dbReference type="EMBL" id="URF05957.1"/>
    </source>
</evidence>
<feature type="compositionally biased region" description="Low complexity" evidence="1">
    <location>
        <begin position="90"/>
        <end position="114"/>
    </location>
</feature>
<reference evidence="3" key="1">
    <citation type="journal article" date="2022" name="Microbiol. Resour. Announc.">
        <title>Genome Sequence of Cupriavidus campinensis Strain G5, a Member of a Bacterial Consortium Capable of Polyethylene Degradation.</title>
        <authorList>
            <person name="Schneider B."/>
            <person name="Pfeiffer F."/>
            <person name="Dyall-Smith M."/>
            <person name="Kunte H.J."/>
        </authorList>
    </citation>
    <scope>NUCLEOTIDE SEQUENCE</scope>
    <source>
        <strain evidence="3">G5</strain>
    </source>
</reference>
<dbReference type="EMBL" id="CP097330">
    <property type="protein sequence ID" value="URF05957.1"/>
    <property type="molecule type" value="Genomic_DNA"/>
</dbReference>
<organism evidence="3 4">
    <name type="scientific">Cupriavidus campinensis</name>
    <dbReference type="NCBI Taxonomy" id="151783"/>
    <lineage>
        <taxon>Bacteria</taxon>
        <taxon>Pseudomonadati</taxon>
        <taxon>Pseudomonadota</taxon>
        <taxon>Betaproteobacteria</taxon>
        <taxon>Burkholderiales</taxon>
        <taxon>Burkholderiaceae</taxon>
        <taxon>Cupriavidus</taxon>
    </lineage>
</organism>
<dbReference type="InterPro" id="IPR001623">
    <property type="entry name" value="DnaJ_domain"/>
</dbReference>
<dbReference type="SMART" id="SM00271">
    <property type="entry name" value="DnaJ"/>
    <property type="match status" value="1"/>
</dbReference>
<reference evidence="3" key="2">
    <citation type="submission" date="2022-05" db="EMBL/GenBank/DDBJ databases">
        <authorList>
            <person name="Kunte H.-J."/>
        </authorList>
    </citation>
    <scope>NUCLEOTIDE SEQUENCE</scope>
    <source>
        <strain evidence="3">G5</strain>
    </source>
</reference>
<protein>
    <submittedName>
        <fullName evidence="3">J domain-containing protein</fullName>
    </submittedName>
</protein>
<name>A0AAE9I1X5_9BURK</name>
<gene>
    <name evidence="3" type="ORF">M5D45_07340</name>
</gene>
<dbReference type="AlphaFoldDB" id="A0AAE9I1X5"/>
<feature type="compositionally biased region" description="Low complexity" evidence="1">
    <location>
        <begin position="123"/>
        <end position="137"/>
    </location>
</feature>
<dbReference type="PROSITE" id="PS50076">
    <property type="entry name" value="DNAJ_2"/>
    <property type="match status" value="1"/>
</dbReference>
<proteinExistence type="predicted"/>
<evidence type="ECO:0000313" key="4">
    <source>
        <dbReference type="Proteomes" id="UP001056132"/>
    </source>
</evidence>
<dbReference type="InterPro" id="IPR050817">
    <property type="entry name" value="DjlA_DnaK_co-chaperone"/>
</dbReference>
<dbReference type="PANTHER" id="PTHR24074">
    <property type="entry name" value="CO-CHAPERONE PROTEIN DJLA"/>
    <property type="match status" value="1"/>
</dbReference>
<dbReference type="RefSeq" id="WP_250025353.1">
    <property type="nucleotide sequence ID" value="NZ_CP097330.1"/>
</dbReference>
<sequence>MHTHYDNLKVSRDAPQEVIRAAYKSLSQKYHPDRHADGEEANRIMRLLNVAYDVLSDPGRRAEHDQWIVEQERIEAMRARRREAPPRPAPGTARPQTARPQAQPRQPRAASGASGTAGGAKAGGASAQGASARSAGSKTSQKAEEARPSRGEKTRFRPKPEPRPDGPPPRGQPLPAHLAFLLYIAVGASIVVLLGDWTPSASSAADTPVALVKPARAEEAFPPQPPRYSRPANTPRGMPWPSRSGYLAGYPVLNSNGLSTVTVDNTRNLSDVFLKLVSIEGDAAIPVRTSFVRSGSMFTMENIAPGRYDVRYRSLDSGEIFRSERFDLKEIQEANGTSFANNTLTLYSVMGKSKSVTITESEFP</sequence>
<feature type="domain" description="J" evidence="2">
    <location>
        <begin position="3"/>
        <end position="68"/>
    </location>
</feature>
<feature type="region of interest" description="Disordered" evidence="1">
    <location>
        <begin position="79"/>
        <end position="173"/>
    </location>
</feature>
<evidence type="ECO:0000256" key="1">
    <source>
        <dbReference type="SAM" id="MobiDB-lite"/>
    </source>
</evidence>
<dbReference type="CDD" id="cd06257">
    <property type="entry name" value="DnaJ"/>
    <property type="match status" value="1"/>
</dbReference>